<dbReference type="RefSeq" id="WP_062558183.1">
    <property type="nucleotide sequence ID" value="NZ_CP013341.1"/>
</dbReference>
<reference evidence="5" key="2">
    <citation type="submission" date="2016-10" db="EMBL/GenBank/DDBJ databases">
        <authorList>
            <person name="Varghese N."/>
            <person name="Submissions S."/>
        </authorList>
    </citation>
    <scope>NUCLEOTIDE SEQUENCE [LARGE SCALE GENOMIC DNA]</scope>
    <source>
        <strain evidence="5">Nm10</strain>
    </source>
</reference>
<keyword evidence="5" id="KW-1185">Reference proteome</keyword>
<feature type="transmembrane region" description="Helical" evidence="1">
    <location>
        <begin position="12"/>
        <end position="30"/>
    </location>
</feature>
<dbReference type="EMBL" id="FNLN01000006">
    <property type="protein sequence ID" value="SDT86131.1"/>
    <property type="molecule type" value="Genomic_DNA"/>
</dbReference>
<evidence type="ECO:0000313" key="4">
    <source>
        <dbReference type="Proteomes" id="UP000181998"/>
    </source>
</evidence>
<feature type="transmembrane region" description="Helical" evidence="1">
    <location>
        <begin position="36"/>
        <end position="53"/>
    </location>
</feature>
<keyword evidence="1" id="KW-0472">Membrane</keyword>
<dbReference type="OrthoDB" id="8550131at2"/>
<dbReference type="AlphaFoldDB" id="A0A0S3AHV0"/>
<gene>
    <name evidence="2" type="ORF">SAMN05216406_10611</name>
    <name evidence="3" type="ORF">SAMN05421510_10965</name>
</gene>
<evidence type="ECO:0000313" key="2">
    <source>
        <dbReference type="EMBL" id="SDT86131.1"/>
    </source>
</evidence>
<sequence length="65" mass="7155">MRNNLVNNNKAIPLSLVLICVLASVGLIFLEGMNVGIVFFAGYMVIATISSAFKDKRYYSRRALG</sequence>
<accession>A0A0S3AHV0</accession>
<evidence type="ECO:0000313" key="5">
    <source>
        <dbReference type="Proteomes" id="UP000182882"/>
    </source>
</evidence>
<dbReference type="Proteomes" id="UP000181998">
    <property type="component" value="Unassembled WGS sequence"/>
</dbReference>
<protein>
    <submittedName>
        <fullName evidence="2">Uncharacterized protein</fullName>
    </submittedName>
</protein>
<evidence type="ECO:0000256" key="1">
    <source>
        <dbReference type="SAM" id="Phobius"/>
    </source>
</evidence>
<organism evidence="2 5">
    <name type="scientific">Nitrosomonas ureae</name>
    <dbReference type="NCBI Taxonomy" id="44577"/>
    <lineage>
        <taxon>Bacteria</taxon>
        <taxon>Pseudomonadati</taxon>
        <taxon>Pseudomonadota</taxon>
        <taxon>Betaproteobacteria</taxon>
        <taxon>Nitrosomonadales</taxon>
        <taxon>Nitrosomonadaceae</taxon>
        <taxon>Nitrosomonas</taxon>
    </lineage>
</organism>
<name>A0A0S3AHV0_9PROT</name>
<reference evidence="2 4" key="1">
    <citation type="submission" date="2016-10" db="EMBL/GenBank/DDBJ databases">
        <authorList>
            <person name="de Groot N.N."/>
        </authorList>
    </citation>
    <scope>NUCLEOTIDE SEQUENCE [LARGE SCALE GENOMIC DNA]</scope>
    <source>
        <strain evidence="2">Nm10</strain>
        <strain evidence="3 4">Nm9</strain>
    </source>
</reference>
<dbReference type="KEGG" id="nur:ATY38_04110"/>
<dbReference type="Proteomes" id="UP000182882">
    <property type="component" value="Unassembled WGS sequence"/>
</dbReference>
<evidence type="ECO:0000313" key="3">
    <source>
        <dbReference type="EMBL" id="SEQ59303.1"/>
    </source>
</evidence>
<keyword evidence="1" id="KW-1133">Transmembrane helix</keyword>
<keyword evidence="1" id="KW-0812">Transmembrane</keyword>
<proteinExistence type="predicted"/>
<dbReference type="EMBL" id="FOFX01000096">
    <property type="protein sequence ID" value="SEQ59303.1"/>
    <property type="molecule type" value="Genomic_DNA"/>
</dbReference>